<organism evidence="1">
    <name type="scientific">Borrelia bissettiae</name>
    <name type="common">Borreliella bissettiae</name>
    <dbReference type="NCBI Taxonomy" id="64897"/>
    <lineage>
        <taxon>Bacteria</taxon>
        <taxon>Pseudomonadati</taxon>
        <taxon>Spirochaetota</taxon>
        <taxon>Spirochaetia</taxon>
        <taxon>Spirochaetales</taxon>
        <taxon>Borreliaceae</taxon>
        <taxon>Borreliella</taxon>
    </lineage>
</organism>
<dbReference type="AlphaFoldDB" id="A0A1L8Z9Y7"/>
<protein>
    <submittedName>
        <fullName evidence="1">Uncharacterized protein</fullName>
    </submittedName>
</protein>
<name>A0A1L8Z9Y7_BORBI</name>
<reference evidence="1" key="1">
    <citation type="journal article" date="2015" name="Microbiology">
        <title>Similarities in murine infection and immune response to Borrelia bissettii and Borrelia burgdorferi sensu stricto.</title>
        <authorList>
            <person name="Leydet B.F.Jr."/>
            <person name="Liang F.T."/>
        </authorList>
    </citation>
    <scope>NUCLEOTIDE SEQUENCE [LARGE SCALE GENOMIC DNA]</scope>
    <source>
        <strain evidence="1">CO275</strain>
        <plasmid evidence="1">unnamed</plasmid>
    </source>
</reference>
<dbReference type="EMBL" id="JNBW01000456">
    <property type="protein sequence ID" value="OJH14570.1"/>
    <property type="molecule type" value="Genomic_DNA"/>
</dbReference>
<geneLocation type="plasmid" evidence="1">
    <name>unnamed</name>
</geneLocation>
<keyword evidence="1" id="KW-0614">Plasmid</keyword>
<proteinExistence type="predicted"/>
<sequence>MQYLLFAFFTLVSSCKNYANLEQDIGKKVKEYLDKELMQGDYPNNSLLDPPQYCCLIDYTTFTNSL</sequence>
<accession>A0A1L8Z9Y7</accession>
<reference evidence="1" key="2">
    <citation type="submission" date="2015-07" db="EMBL/GenBank/DDBJ databases">
        <authorList>
            <person name="Noorani M."/>
        </authorList>
    </citation>
    <scope>NUCLEOTIDE SEQUENCE</scope>
    <source>
        <strain evidence="1">CO275</strain>
        <plasmid evidence="1">unnamed</plasmid>
    </source>
</reference>
<comment type="caution">
    <text evidence="1">The sequence shown here is derived from an EMBL/GenBank/DDBJ whole genome shotgun (WGS) entry which is preliminary data.</text>
</comment>
<evidence type="ECO:0000313" key="1">
    <source>
        <dbReference type="EMBL" id="OJH14570.1"/>
    </source>
</evidence>
<gene>
    <name evidence="1" type="ORF">ER70_07995</name>
</gene>